<evidence type="ECO:0000256" key="4">
    <source>
        <dbReference type="ARBA" id="ARBA00022917"/>
    </source>
</evidence>
<organism evidence="8 9">
    <name type="scientific">Abyssobacteria bacterium (strain SURF_5)</name>
    <dbReference type="NCBI Taxonomy" id="2093360"/>
    <lineage>
        <taxon>Bacteria</taxon>
        <taxon>Pseudomonadati</taxon>
        <taxon>Candidatus Hydrogenedentota</taxon>
        <taxon>Candidatus Abyssobacteria</taxon>
    </lineage>
</organism>
<dbReference type="CDD" id="cd00520">
    <property type="entry name" value="RRF"/>
    <property type="match status" value="1"/>
</dbReference>
<protein>
    <recommendedName>
        <fullName evidence="6">Ribosome-recycling factor</fullName>
        <shortName evidence="6">RRF</shortName>
    </recommendedName>
    <alternativeName>
        <fullName evidence="6">Ribosome-releasing factor</fullName>
    </alternativeName>
</protein>
<evidence type="ECO:0000256" key="6">
    <source>
        <dbReference type="HAMAP-Rule" id="MF_00040"/>
    </source>
</evidence>
<dbReference type="EMBL" id="QZKU01000002">
    <property type="protein sequence ID" value="RJP26860.1"/>
    <property type="molecule type" value="Genomic_DNA"/>
</dbReference>
<evidence type="ECO:0000256" key="5">
    <source>
        <dbReference type="ARBA" id="ARBA00025050"/>
    </source>
</evidence>
<dbReference type="NCBIfam" id="TIGR00496">
    <property type="entry name" value="frr"/>
    <property type="match status" value="1"/>
</dbReference>
<feature type="domain" description="Ribosome recycling factor" evidence="7">
    <location>
        <begin position="21"/>
        <end position="183"/>
    </location>
</feature>
<dbReference type="PANTHER" id="PTHR20982:SF3">
    <property type="entry name" value="MITOCHONDRIAL RIBOSOME RECYCLING FACTOR PSEUDO 1"/>
    <property type="match status" value="1"/>
</dbReference>
<comment type="subcellular location">
    <subcellularLocation>
        <location evidence="1 6">Cytoplasm</location>
    </subcellularLocation>
</comment>
<dbReference type="Proteomes" id="UP000265882">
    <property type="component" value="Unassembled WGS sequence"/>
</dbReference>
<dbReference type="HAMAP" id="MF_00040">
    <property type="entry name" value="RRF"/>
    <property type="match status" value="1"/>
</dbReference>
<dbReference type="Gene3D" id="1.10.132.20">
    <property type="entry name" value="Ribosome-recycling factor"/>
    <property type="match status" value="1"/>
</dbReference>
<sequence length="185" mass="21083">MRKEILSSTEDRMNKALDHIRREFSTIRTGRASTSLVDGLTIEYYGSTVPLNQMANISVPEPRLLMVTPYDKGVLGAIEKAILKSDLGLTPNNDGKVIRIPIPELTEERRKNLVKVVRRLAEDTRVSVRNIRREANDLLKKKEKNGDISEDDSHRVIDDVQKVTNDYISKVDDILKAKEKEIMEI</sequence>
<dbReference type="InterPro" id="IPR023584">
    <property type="entry name" value="Ribosome_recyc_fac_dom"/>
</dbReference>
<dbReference type="InterPro" id="IPR036191">
    <property type="entry name" value="RRF_sf"/>
</dbReference>
<dbReference type="SUPFAM" id="SSF55194">
    <property type="entry name" value="Ribosome recycling factor, RRF"/>
    <property type="match status" value="1"/>
</dbReference>
<evidence type="ECO:0000256" key="1">
    <source>
        <dbReference type="ARBA" id="ARBA00004496"/>
    </source>
</evidence>
<dbReference type="FunFam" id="3.30.1360.40:FF:000001">
    <property type="entry name" value="Ribosome-recycling factor"/>
    <property type="match status" value="1"/>
</dbReference>
<evidence type="ECO:0000256" key="2">
    <source>
        <dbReference type="ARBA" id="ARBA00005912"/>
    </source>
</evidence>
<dbReference type="AlphaFoldDB" id="A0A3A4PBT3"/>
<name>A0A3A4PBT3_ABYX5</name>
<dbReference type="Gene3D" id="3.30.1360.40">
    <property type="match status" value="1"/>
</dbReference>
<keyword evidence="3 6" id="KW-0963">Cytoplasm</keyword>
<evidence type="ECO:0000256" key="3">
    <source>
        <dbReference type="ARBA" id="ARBA00022490"/>
    </source>
</evidence>
<comment type="caution">
    <text evidence="8">The sequence shown here is derived from an EMBL/GenBank/DDBJ whole genome shotgun (WGS) entry which is preliminary data.</text>
</comment>
<dbReference type="InterPro" id="IPR002661">
    <property type="entry name" value="Ribosome_recyc_fac"/>
</dbReference>
<dbReference type="GO" id="GO:0006415">
    <property type="term" value="P:translational termination"/>
    <property type="evidence" value="ECO:0007669"/>
    <property type="project" value="UniProtKB-UniRule"/>
</dbReference>
<gene>
    <name evidence="6" type="primary">frr</name>
    <name evidence="8" type="ORF">C4520_00105</name>
</gene>
<dbReference type="GO" id="GO:0043023">
    <property type="term" value="F:ribosomal large subunit binding"/>
    <property type="evidence" value="ECO:0007669"/>
    <property type="project" value="TreeGrafter"/>
</dbReference>
<evidence type="ECO:0000313" key="8">
    <source>
        <dbReference type="EMBL" id="RJP26860.1"/>
    </source>
</evidence>
<reference evidence="8 9" key="1">
    <citation type="journal article" date="2017" name="ISME J.">
        <title>Energy and carbon metabolisms in a deep terrestrial subsurface fluid microbial community.</title>
        <authorList>
            <person name="Momper L."/>
            <person name="Jungbluth S.P."/>
            <person name="Lee M.D."/>
            <person name="Amend J.P."/>
        </authorList>
    </citation>
    <scope>NUCLEOTIDE SEQUENCE [LARGE SCALE GENOMIC DNA]</scope>
    <source>
        <strain evidence="8">SURF_5</strain>
    </source>
</reference>
<dbReference type="FunFam" id="1.10.132.20:FF:000001">
    <property type="entry name" value="Ribosome-recycling factor"/>
    <property type="match status" value="1"/>
</dbReference>
<keyword evidence="4 6" id="KW-0648">Protein biosynthesis</keyword>
<comment type="similarity">
    <text evidence="2 6">Belongs to the RRF family.</text>
</comment>
<dbReference type="PANTHER" id="PTHR20982">
    <property type="entry name" value="RIBOSOME RECYCLING FACTOR"/>
    <property type="match status" value="1"/>
</dbReference>
<proteinExistence type="inferred from homology"/>
<dbReference type="Pfam" id="PF01765">
    <property type="entry name" value="RRF"/>
    <property type="match status" value="1"/>
</dbReference>
<accession>A0A3A4PBT3</accession>
<dbReference type="GO" id="GO:0005737">
    <property type="term" value="C:cytoplasm"/>
    <property type="evidence" value="ECO:0007669"/>
    <property type="project" value="UniProtKB-SubCell"/>
</dbReference>
<evidence type="ECO:0000259" key="7">
    <source>
        <dbReference type="Pfam" id="PF01765"/>
    </source>
</evidence>
<comment type="function">
    <text evidence="5 6">Responsible for the release of ribosomes from messenger RNA at the termination of protein biosynthesis. May increase the efficiency of translation by recycling ribosomes from one round of translation to another.</text>
</comment>
<evidence type="ECO:0000313" key="9">
    <source>
        <dbReference type="Proteomes" id="UP000265882"/>
    </source>
</evidence>